<name>A0AAW2YIN8_9EUKA</name>
<feature type="compositionally biased region" description="Polar residues" evidence="1">
    <location>
        <begin position="1"/>
        <end position="18"/>
    </location>
</feature>
<organism evidence="2 3">
    <name type="scientific">Acrasis kona</name>
    <dbReference type="NCBI Taxonomy" id="1008807"/>
    <lineage>
        <taxon>Eukaryota</taxon>
        <taxon>Discoba</taxon>
        <taxon>Heterolobosea</taxon>
        <taxon>Tetramitia</taxon>
        <taxon>Eutetramitia</taxon>
        <taxon>Acrasidae</taxon>
        <taxon>Acrasis</taxon>
    </lineage>
</organism>
<dbReference type="Pfam" id="PF03357">
    <property type="entry name" value="Snf7"/>
    <property type="match status" value="1"/>
</dbReference>
<proteinExistence type="predicted"/>
<dbReference type="Gene3D" id="6.10.140.1230">
    <property type="match status" value="1"/>
</dbReference>
<evidence type="ECO:0000256" key="1">
    <source>
        <dbReference type="SAM" id="MobiDB-lite"/>
    </source>
</evidence>
<dbReference type="Proteomes" id="UP001431209">
    <property type="component" value="Unassembled WGS sequence"/>
</dbReference>
<dbReference type="EMBL" id="JAOPGA020000066">
    <property type="protein sequence ID" value="KAL0476625.1"/>
    <property type="molecule type" value="Genomic_DNA"/>
</dbReference>
<evidence type="ECO:0000313" key="3">
    <source>
        <dbReference type="Proteomes" id="UP001431209"/>
    </source>
</evidence>
<feature type="region of interest" description="Disordered" evidence="1">
    <location>
        <begin position="182"/>
        <end position="202"/>
    </location>
</feature>
<reference evidence="2 3" key="1">
    <citation type="submission" date="2024-03" db="EMBL/GenBank/DDBJ databases">
        <title>The Acrasis kona genome and developmental transcriptomes reveal deep origins of eukaryotic multicellular pathways.</title>
        <authorList>
            <person name="Sheikh S."/>
            <person name="Fu C.-J."/>
            <person name="Brown M.W."/>
            <person name="Baldauf S.L."/>
        </authorList>
    </citation>
    <scope>NUCLEOTIDE SEQUENCE [LARGE SCALE GENOMIC DNA]</scope>
    <source>
        <strain evidence="2 3">ATCC MYA-3509</strain>
    </source>
</reference>
<feature type="compositionally biased region" description="Basic and acidic residues" evidence="1">
    <location>
        <begin position="20"/>
        <end position="30"/>
    </location>
</feature>
<dbReference type="GO" id="GO:0007034">
    <property type="term" value="P:vacuolar transport"/>
    <property type="evidence" value="ECO:0007669"/>
    <property type="project" value="InterPro"/>
</dbReference>
<dbReference type="InterPro" id="IPR005024">
    <property type="entry name" value="Snf7_fam"/>
</dbReference>
<dbReference type="PANTHER" id="PTHR10476">
    <property type="entry name" value="CHARGED MULTIVESICULAR BODY PROTEIN"/>
    <property type="match status" value="1"/>
</dbReference>
<dbReference type="AlphaFoldDB" id="A0AAW2YIN8"/>
<comment type="caution">
    <text evidence="2">The sequence shown here is derived from an EMBL/GenBank/DDBJ whole genome shotgun (WGS) entry which is preliminary data.</text>
</comment>
<evidence type="ECO:0000313" key="2">
    <source>
        <dbReference type="EMBL" id="KAL0476625.1"/>
    </source>
</evidence>
<feature type="region of interest" description="Disordered" evidence="1">
    <location>
        <begin position="1"/>
        <end position="30"/>
    </location>
</feature>
<sequence>MNWFGTKQEQPTMRQTIRQNKRDLDKEGRNMDRERQTLQMQEKQIQAEIKQALKKGDQTTAKMLAKQIVNIRKQEQRLLGMKGTMQSMGHKQSAMGATHAMTSAMKNSANVMAKVNQQMDNQEIMKITQEFSKQNEMMGMKEEMVDDAIDGIFEDDEDEVDDAVEQIYDELGLELGGNLGGIKTGSKLPAGRRAQVEEDDDEADDLLRRLGALK</sequence>
<protein>
    <submittedName>
        <fullName evidence="2">Charged multivesicular body protein</fullName>
    </submittedName>
</protein>
<gene>
    <name evidence="2" type="ORF">AKO1_006227</name>
</gene>
<accession>A0AAW2YIN8</accession>
<keyword evidence="3" id="KW-1185">Reference proteome</keyword>